<dbReference type="Proteomes" id="UP001469553">
    <property type="component" value="Unassembled WGS sequence"/>
</dbReference>
<name>A0ABV0Y8C1_9TELE</name>
<evidence type="ECO:0000313" key="3">
    <source>
        <dbReference type="Proteomes" id="UP001469553"/>
    </source>
</evidence>
<sequence length="104" mass="12159">MSRLRVWWQDQNAEHGEQVAWGVDEAFYVDVDRLTGRYTVYKVLAGGPKRIFRRRTNTKPQGGTREVDKGSEEKQHEEPVRNNENLKAYKLREVENGPMRQGGR</sequence>
<proteinExistence type="predicted"/>
<keyword evidence="3" id="KW-1185">Reference proteome</keyword>
<evidence type="ECO:0000256" key="1">
    <source>
        <dbReference type="SAM" id="MobiDB-lite"/>
    </source>
</evidence>
<dbReference type="EMBL" id="JAHRIP010024699">
    <property type="protein sequence ID" value="MEQ2289771.1"/>
    <property type="molecule type" value="Genomic_DNA"/>
</dbReference>
<feature type="region of interest" description="Disordered" evidence="1">
    <location>
        <begin position="52"/>
        <end position="104"/>
    </location>
</feature>
<evidence type="ECO:0000313" key="2">
    <source>
        <dbReference type="EMBL" id="MEQ2289771.1"/>
    </source>
</evidence>
<reference evidence="2 3" key="1">
    <citation type="submission" date="2021-06" db="EMBL/GenBank/DDBJ databases">
        <authorList>
            <person name="Palmer J.M."/>
        </authorList>
    </citation>
    <scope>NUCLEOTIDE SEQUENCE [LARGE SCALE GENOMIC DNA]</scope>
    <source>
        <strain evidence="2 3">AS_MEX2019</strain>
        <tissue evidence="2">Muscle</tissue>
    </source>
</reference>
<feature type="compositionally biased region" description="Basic and acidic residues" evidence="1">
    <location>
        <begin position="65"/>
        <end position="81"/>
    </location>
</feature>
<comment type="caution">
    <text evidence="2">The sequence shown here is derived from an EMBL/GenBank/DDBJ whole genome shotgun (WGS) entry which is preliminary data.</text>
</comment>
<gene>
    <name evidence="2" type="ORF">AMECASPLE_036664</name>
</gene>
<organism evidence="2 3">
    <name type="scientific">Ameca splendens</name>
    <dbReference type="NCBI Taxonomy" id="208324"/>
    <lineage>
        <taxon>Eukaryota</taxon>
        <taxon>Metazoa</taxon>
        <taxon>Chordata</taxon>
        <taxon>Craniata</taxon>
        <taxon>Vertebrata</taxon>
        <taxon>Euteleostomi</taxon>
        <taxon>Actinopterygii</taxon>
        <taxon>Neopterygii</taxon>
        <taxon>Teleostei</taxon>
        <taxon>Neoteleostei</taxon>
        <taxon>Acanthomorphata</taxon>
        <taxon>Ovalentaria</taxon>
        <taxon>Atherinomorphae</taxon>
        <taxon>Cyprinodontiformes</taxon>
        <taxon>Goodeidae</taxon>
        <taxon>Ameca</taxon>
    </lineage>
</organism>
<accession>A0ABV0Y8C1</accession>
<protein>
    <submittedName>
        <fullName evidence="2">Uncharacterized protein</fullName>
    </submittedName>
</protein>